<dbReference type="Pfam" id="PF10067">
    <property type="entry name" value="DUF2306"/>
    <property type="match status" value="1"/>
</dbReference>
<dbReference type="KEGG" id="rhoz:GXP67_31075"/>
<feature type="transmembrane region" description="Helical" evidence="1">
    <location>
        <begin position="53"/>
        <end position="73"/>
    </location>
</feature>
<evidence type="ECO:0000313" key="3">
    <source>
        <dbReference type="Proteomes" id="UP000480178"/>
    </source>
</evidence>
<feature type="transmembrane region" description="Helical" evidence="1">
    <location>
        <begin position="116"/>
        <end position="141"/>
    </location>
</feature>
<feature type="transmembrane region" description="Helical" evidence="1">
    <location>
        <begin position="153"/>
        <end position="170"/>
    </location>
</feature>
<dbReference type="InterPro" id="IPR018750">
    <property type="entry name" value="DUF2306_membrane"/>
</dbReference>
<dbReference type="AlphaFoldDB" id="A0A6C0GRT4"/>
<feature type="transmembrane region" description="Helical" evidence="1">
    <location>
        <begin position="93"/>
        <end position="110"/>
    </location>
</feature>
<feature type="transmembrane region" description="Helical" evidence="1">
    <location>
        <begin position="15"/>
        <end position="33"/>
    </location>
</feature>
<keyword evidence="1" id="KW-0472">Membrane</keyword>
<accession>A0A6C0GRT4</accession>
<keyword evidence="1" id="KW-0812">Transmembrane</keyword>
<protein>
    <submittedName>
        <fullName evidence="2">DUF2306 domain-containing protein</fullName>
    </submittedName>
</protein>
<keyword evidence="3" id="KW-1185">Reference proteome</keyword>
<sequence>MGKSNLLLKITPKSLLLYSTILLLVLLAGKFILRDALPLYAFDKKTLSYFWDHRWPLIGHISGGIIALAIGPFQFWESFRNRFMEVHRWLGRMYLLAILIGSVAGTYLAWTTALELNFSFALGMQILAIVWFTTAAMAYIWVVRKRITQHKEWMIRSYIVTFAFVIFRWLADLQIMHDLMSKSAERAPTITWLCWTIPLFITEVILSWKKK</sequence>
<dbReference type="EMBL" id="CP048222">
    <property type="protein sequence ID" value="QHT70776.1"/>
    <property type="molecule type" value="Genomic_DNA"/>
</dbReference>
<dbReference type="Proteomes" id="UP000480178">
    <property type="component" value="Chromosome"/>
</dbReference>
<evidence type="ECO:0000313" key="2">
    <source>
        <dbReference type="EMBL" id="QHT70776.1"/>
    </source>
</evidence>
<feature type="transmembrane region" description="Helical" evidence="1">
    <location>
        <begin position="190"/>
        <end position="208"/>
    </location>
</feature>
<name>A0A6C0GRT4_9BACT</name>
<gene>
    <name evidence="2" type="ORF">GXP67_31075</name>
</gene>
<evidence type="ECO:0000256" key="1">
    <source>
        <dbReference type="SAM" id="Phobius"/>
    </source>
</evidence>
<organism evidence="2 3">
    <name type="scientific">Rhodocytophaga rosea</name>
    <dbReference type="NCBI Taxonomy" id="2704465"/>
    <lineage>
        <taxon>Bacteria</taxon>
        <taxon>Pseudomonadati</taxon>
        <taxon>Bacteroidota</taxon>
        <taxon>Cytophagia</taxon>
        <taxon>Cytophagales</taxon>
        <taxon>Rhodocytophagaceae</taxon>
        <taxon>Rhodocytophaga</taxon>
    </lineage>
</organism>
<proteinExistence type="predicted"/>
<reference evidence="2 3" key="1">
    <citation type="submission" date="2020-01" db="EMBL/GenBank/DDBJ databases">
        <authorList>
            <person name="Kim M.K."/>
        </authorList>
    </citation>
    <scope>NUCLEOTIDE SEQUENCE [LARGE SCALE GENOMIC DNA]</scope>
    <source>
        <strain evidence="2 3">172606-1</strain>
    </source>
</reference>
<dbReference type="RefSeq" id="WP_162446746.1">
    <property type="nucleotide sequence ID" value="NZ_CP048222.1"/>
</dbReference>
<keyword evidence="1" id="KW-1133">Transmembrane helix</keyword>